<accession>A0A3B1BGG2</accession>
<dbReference type="NCBIfam" id="TIGR00706">
    <property type="entry name" value="SppA_dom"/>
    <property type="match status" value="1"/>
</dbReference>
<keyword evidence="6 7" id="KW-0472">Membrane</keyword>
<dbReference type="InterPro" id="IPR029045">
    <property type="entry name" value="ClpP/crotonase-like_dom_sf"/>
</dbReference>
<dbReference type="InterPro" id="IPR047217">
    <property type="entry name" value="S49_SppA_67K_type_N"/>
</dbReference>
<proteinExistence type="inferred from homology"/>
<evidence type="ECO:0000256" key="4">
    <source>
        <dbReference type="ARBA" id="ARBA00022801"/>
    </source>
</evidence>
<evidence type="ECO:0000256" key="7">
    <source>
        <dbReference type="SAM" id="Phobius"/>
    </source>
</evidence>
<dbReference type="GO" id="GO:0016020">
    <property type="term" value="C:membrane"/>
    <property type="evidence" value="ECO:0007669"/>
    <property type="project" value="UniProtKB-SubCell"/>
</dbReference>
<dbReference type="PIRSF" id="PIRSF001217">
    <property type="entry name" value="Protease_4_SppA"/>
    <property type="match status" value="1"/>
</dbReference>
<dbReference type="CDD" id="cd07018">
    <property type="entry name" value="S49_SppA_67K_type"/>
    <property type="match status" value="1"/>
</dbReference>
<dbReference type="EMBL" id="UOGD01000071">
    <property type="protein sequence ID" value="VAX17199.1"/>
    <property type="molecule type" value="Genomic_DNA"/>
</dbReference>
<reference evidence="9" key="1">
    <citation type="submission" date="2018-06" db="EMBL/GenBank/DDBJ databases">
        <authorList>
            <person name="Zhirakovskaya E."/>
        </authorList>
    </citation>
    <scope>NUCLEOTIDE SEQUENCE</scope>
</reference>
<feature type="domain" description="Peptidase S49" evidence="8">
    <location>
        <begin position="128"/>
        <end position="277"/>
    </location>
</feature>
<protein>
    <submittedName>
        <fullName evidence="9">Signal peptide peptidase SppA (Protease 4)</fullName>
    </submittedName>
</protein>
<evidence type="ECO:0000256" key="1">
    <source>
        <dbReference type="ARBA" id="ARBA00004370"/>
    </source>
</evidence>
<evidence type="ECO:0000259" key="8">
    <source>
        <dbReference type="Pfam" id="PF01343"/>
    </source>
</evidence>
<gene>
    <name evidence="9" type="ORF">MNBD_IGNAVI01-146</name>
</gene>
<keyword evidence="7" id="KW-1133">Transmembrane helix</keyword>
<keyword evidence="5" id="KW-0720">Serine protease</keyword>
<evidence type="ECO:0000256" key="6">
    <source>
        <dbReference type="ARBA" id="ARBA00023136"/>
    </source>
</evidence>
<dbReference type="InterPro" id="IPR002142">
    <property type="entry name" value="Peptidase_S49"/>
</dbReference>
<dbReference type="Gene3D" id="3.90.226.10">
    <property type="entry name" value="2-enoyl-CoA Hydratase, Chain A, domain 1"/>
    <property type="match status" value="2"/>
</dbReference>
<evidence type="ECO:0000256" key="3">
    <source>
        <dbReference type="ARBA" id="ARBA00022670"/>
    </source>
</evidence>
<keyword evidence="3 9" id="KW-0645">Protease</keyword>
<feature type="domain" description="Peptidase S49" evidence="8">
    <location>
        <begin position="374"/>
        <end position="524"/>
    </location>
</feature>
<dbReference type="Pfam" id="PF01343">
    <property type="entry name" value="Peptidase_S49"/>
    <property type="match status" value="2"/>
</dbReference>
<sequence>MKQFLKYFFASVLGTISGIILLMVLSFFLLMGLVAMVDTDEVVTISPNTILKLELKHELPERSYFNPLGLQDIISSNIGKKIGLNDVIKNIKKAKEDDNIPGIFLDLDDINAGTWSILEPIRNSLLEFKQSGKFIIAHGNSISQKAYYLGSVADSIFLTPTGDMDFKGLYAELTFFKKTLEKLDIEAQVIRVGKFKSAVEPFISEKMSDANRLQTRAFLTSENDYLLKKISEARKINVDKLKKLQDDLLVQSPEDAIKYKLVDNLKYRVDVDEYLKSLTGKNSDEKLKTVSLKKYMKVEGKEKPYTSDRIAVIYAVGEINSSKGDETTIGKENIIKAIRKARNNQHVKAIVMRVNSPGGSALISDIIWNEVELAKKEKPFLVSYSKYAASGGYYISCGADKIIAEPTTLTGSIGVFALIPNTRKFFDNKLGITFDKVMTGKYSDFVSGLRRLTNYEKQVLQKQVNRIYKQFVGNVAAGRNMDYSAVDKIGEGRIWSGLQAKEIGLVDELGGLDKTIEMAADMSDIDNYRVVEYPEIRDPFEMFFETLLDDTSQKIFGTELNSIIEHYSKALNLLKGSKIQARLPFEIDEF</sequence>
<dbReference type="InterPro" id="IPR004635">
    <property type="entry name" value="Pept_S49_SppA"/>
</dbReference>
<dbReference type="Gene3D" id="6.20.330.10">
    <property type="match status" value="1"/>
</dbReference>
<comment type="subcellular location">
    <subcellularLocation>
        <location evidence="1">Membrane</location>
    </subcellularLocation>
</comment>
<dbReference type="CDD" id="cd07023">
    <property type="entry name" value="S49_Sppa_N_C"/>
    <property type="match status" value="1"/>
</dbReference>
<dbReference type="AlphaFoldDB" id="A0A3B1BGG2"/>
<dbReference type="InterPro" id="IPR047272">
    <property type="entry name" value="S49_SppA_C"/>
</dbReference>
<dbReference type="NCBIfam" id="TIGR00705">
    <property type="entry name" value="SppA_67K"/>
    <property type="match status" value="1"/>
</dbReference>
<dbReference type="InterPro" id="IPR004634">
    <property type="entry name" value="Pept_S49_pIV"/>
</dbReference>
<keyword evidence="7" id="KW-0812">Transmembrane</keyword>
<feature type="transmembrane region" description="Helical" evidence="7">
    <location>
        <begin position="7"/>
        <end position="37"/>
    </location>
</feature>
<evidence type="ECO:0000313" key="9">
    <source>
        <dbReference type="EMBL" id="VAX17199.1"/>
    </source>
</evidence>
<evidence type="ECO:0000256" key="5">
    <source>
        <dbReference type="ARBA" id="ARBA00022825"/>
    </source>
</evidence>
<dbReference type="SUPFAM" id="SSF52096">
    <property type="entry name" value="ClpP/crotonase"/>
    <property type="match status" value="2"/>
</dbReference>
<comment type="similarity">
    <text evidence="2">Belongs to the peptidase S49 family.</text>
</comment>
<keyword evidence="4" id="KW-0378">Hydrolase</keyword>
<dbReference type="PANTHER" id="PTHR33209:SF1">
    <property type="entry name" value="PEPTIDASE S49 DOMAIN-CONTAINING PROTEIN"/>
    <property type="match status" value="1"/>
</dbReference>
<dbReference type="GO" id="GO:0008236">
    <property type="term" value="F:serine-type peptidase activity"/>
    <property type="evidence" value="ECO:0007669"/>
    <property type="project" value="UniProtKB-KW"/>
</dbReference>
<dbReference type="PANTHER" id="PTHR33209">
    <property type="entry name" value="PROTEASE 4"/>
    <property type="match status" value="1"/>
</dbReference>
<evidence type="ECO:0000256" key="2">
    <source>
        <dbReference type="ARBA" id="ARBA00008683"/>
    </source>
</evidence>
<organism evidence="9">
    <name type="scientific">hydrothermal vent metagenome</name>
    <dbReference type="NCBI Taxonomy" id="652676"/>
    <lineage>
        <taxon>unclassified sequences</taxon>
        <taxon>metagenomes</taxon>
        <taxon>ecological metagenomes</taxon>
    </lineage>
</organism>
<dbReference type="GO" id="GO:0006465">
    <property type="term" value="P:signal peptide processing"/>
    <property type="evidence" value="ECO:0007669"/>
    <property type="project" value="InterPro"/>
</dbReference>
<name>A0A3B1BGG2_9ZZZZ</name>